<dbReference type="InterPro" id="IPR053860">
    <property type="entry name" value="DUF6932"/>
</dbReference>
<evidence type="ECO:0000313" key="1">
    <source>
        <dbReference type="EMBL" id="AGL85592.1"/>
    </source>
</evidence>
<dbReference type="KEGG" id="pprc:PFLCHA0_c38260"/>
<reference evidence="2" key="1">
    <citation type="journal article" date="2014" name="Genome Announc.">
        <title>Full-genome sequence of the plant growth-promoting bacterium Pseudomonas protegens CHA0.</title>
        <authorList>
            <person name="Jousset A."/>
            <person name="Schuldes J."/>
            <person name="Keel C."/>
            <person name="Maurhofer M."/>
            <person name="Daniel R."/>
            <person name="Scheu S."/>
            <person name="Thuermer A."/>
        </authorList>
    </citation>
    <scope>NUCLEOTIDE SEQUENCE [LARGE SCALE GENOMIC DNA]</scope>
    <source>
        <strain evidence="2">DSM 19095 / LMG 27888 / CFBP 6595 / CHA0</strain>
    </source>
</reference>
<sequence length="190" mass="22270">MIPQWNHQGIIPPIDENDPTALERAPYTVTVEQVVERFSTTLERCEILDGFLSHRAEMHRIGVVSGFQWLNGSFMEHVELLEGRAPNDMDVVTFAEIRPEVEAALSPDEIKALTDNPWIKQTYKVDFYLLPLSEPAEFLVEMSAYWYSMWSHRRSQQWKGFLSVRLEPDHDDNARRLLENRKREVQNEQN</sequence>
<evidence type="ECO:0000313" key="2">
    <source>
        <dbReference type="Proteomes" id="UP000013940"/>
    </source>
</evidence>
<dbReference type="HOGENOM" id="CLU_1405991_0_0_6"/>
<accession>A0A2C9EPJ4</accession>
<dbReference type="Pfam" id="PF22014">
    <property type="entry name" value="DUF6932"/>
    <property type="match status" value="1"/>
</dbReference>
<dbReference type="Proteomes" id="UP000013940">
    <property type="component" value="Chromosome"/>
</dbReference>
<dbReference type="EMBL" id="CP003190">
    <property type="protein sequence ID" value="AGL85592.1"/>
    <property type="molecule type" value="Genomic_DNA"/>
</dbReference>
<protein>
    <submittedName>
        <fullName evidence="1">Uncharacterized protein</fullName>
    </submittedName>
</protein>
<organism evidence="1 2">
    <name type="scientific">Pseudomonas protegens (strain DSM 19095 / LMG 27888 / CFBP 6595 / CHA0)</name>
    <dbReference type="NCBI Taxonomy" id="1124983"/>
    <lineage>
        <taxon>Bacteria</taxon>
        <taxon>Pseudomonadati</taxon>
        <taxon>Pseudomonadota</taxon>
        <taxon>Gammaproteobacteria</taxon>
        <taxon>Pseudomonadales</taxon>
        <taxon>Pseudomonadaceae</taxon>
        <taxon>Pseudomonas</taxon>
    </lineage>
</organism>
<dbReference type="eggNOG" id="ENOG5032G90">
    <property type="taxonomic scope" value="Bacteria"/>
</dbReference>
<gene>
    <name evidence="1" type="ORF">PFLCHA0_c38260</name>
</gene>
<dbReference type="AlphaFoldDB" id="A0A2C9EPJ4"/>
<proteinExistence type="predicted"/>
<name>A0A2C9EPJ4_PSEPH</name>